<gene>
    <name evidence="2" type="ORF">HYH03_004354</name>
</gene>
<reference evidence="2" key="1">
    <citation type="journal article" date="2020" name="bioRxiv">
        <title>Comparative genomics of Chlamydomonas.</title>
        <authorList>
            <person name="Craig R.J."/>
            <person name="Hasan A.R."/>
            <person name="Ness R.W."/>
            <person name="Keightley P.D."/>
        </authorList>
    </citation>
    <scope>NUCLEOTIDE SEQUENCE</scope>
    <source>
        <strain evidence="2">CCAP 11/70</strain>
    </source>
</reference>
<evidence type="ECO:0000313" key="3">
    <source>
        <dbReference type="Proteomes" id="UP000612055"/>
    </source>
</evidence>
<feature type="compositionally biased region" description="Pro residues" evidence="1">
    <location>
        <begin position="769"/>
        <end position="783"/>
    </location>
</feature>
<sequence>MAEPKKPAGLDGPGPLVRPAYSPPVTVDGTAAGAEGNGGSRKGGLAQRGCSDNGGGDGGSSESTSSGGGKPRGGGSSRPMSVRHKCGTQGVAKLVQTSTRLYIGVGLVREWLGGSETDTRRQLHVKVMLDGRVLPRVHDGELLYNKGAHYYWVTGSSLRQLARGKWFLGWRHAPDDGLVLLLRSPKDPEVRAAAAGGVPLPKETKAVPYGRTAVHAAAAAADVEATGSGGRGKGSAGGSPGIAGREGRGGPERSPVKAPLRFASGLSGLRGGGAHGASSSGPPEPPSSSNLPLGIQNLPQQLQQQVLDFSAAAAAAVVVKAEPAASADGLPELRQRLAEELARLLGLPPSCAPFRRSDERGQTSAEDTAASLQPSTAAAEAAGGGGFDCARGPGDTRHTRTGAARPSLLSAAFGGGGGCTISHRRGPEPLPAEVAPPSKLPKRELHAAGRGLHALSGLAGGLFPGPLGLLADSSSPSDHGRQAAVVAPPSLVPGASSPWLPQLPGQGGMLPPVLMPAHIARTLPAEQLPAAVRVRFQVDGVTWGREPVTCEVRVAAGSAPTNLRVLHGLPSQALAGRELVAWVVLPDGSLLLRLRSCPDSREALGTEPASEPSGVEAAWRAVAALQAAAGGPASPSTRLLAASPEGSLASLLQRAGGPGLAADLLEAVSPPPGSADLLSRGGLVTSNGAAAAAQAAAGPGTTAAGSVPSLTPGYPSDVEALVALLMRQREACIADRGPPAAGGFASNHRRAPQAVDGAAAVAGVAEGLPLPPPPPSTEGPPQPAAAAASPLLALPESTMVRLYGGILRPQPVLLVLEVDGALEDRVYRARVEDDSSGASGLRASLVRGAPPEAMAGRMLVGWDSAVASGRPLLVARLRTDDG</sequence>
<feature type="region of interest" description="Disordered" evidence="1">
    <location>
        <begin position="223"/>
        <end position="294"/>
    </location>
</feature>
<proteinExistence type="predicted"/>
<evidence type="ECO:0000256" key="1">
    <source>
        <dbReference type="SAM" id="MobiDB-lite"/>
    </source>
</evidence>
<feature type="compositionally biased region" description="Gly residues" evidence="1">
    <location>
        <begin position="227"/>
        <end position="241"/>
    </location>
</feature>
<protein>
    <submittedName>
        <fullName evidence="2">Uncharacterized protein</fullName>
    </submittedName>
</protein>
<name>A0A835Y7C3_9CHLO</name>
<comment type="caution">
    <text evidence="2">The sequence shown here is derived from an EMBL/GenBank/DDBJ whole genome shotgun (WGS) entry which is preliminary data.</text>
</comment>
<evidence type="ECO:0000313" key="2">
    <source>
        <dbReference type="EMBL" id="KAG2497610.1"/>
    </source>
</evidence>
<feature type="compositionally biased region" description="Gly residues" evidence="1">
    <location>
        <begin position="66"/>
        <end position="76"/>
    </location>
</feature>
<feature type="region of interest" description="Disordered" evidence="1">
    <location>
        <begin position="348"/>
        <end position="437"/>
    </location>
</feature>
<organism evidence="2 3">
    <name type="scientific">Edaphochlamys debaryana</name>
    <dbReference type="NCBI Taxonomy" id="47281"/>
    <lineage>
        <taxon>Eukaryota</taxon>
        <taxon>Viridiplantae</taxon>
        <taxon>Chlorophyta</taxon>
        <taxon>core chlorophytes</taxon>
        <taxon>Chlorophyceae</taxon>
        <taxon>CS clade</taxon>
        <taxon>Chlamydomonadales</taxon>
        <taxon>Chlamydomonadales incertae sedis</taxon>
        <taxon>Edaphochlamys</taxon>
    </lineage>
</organism>
<feature type="compositionally biased region" description="Polar residues" evidence="1">
    <location>
        <begin position="362"/>
        <end position="376"/>
    </location>
</feature>
<feature type="compositionally biased region" description="Basic and acidic residues" evidence="1">
    <location>
        <begin position="245"/>
        <end position="255"/>
    </location>
</feature>
<dbReference type="AlphaFoldDB" id="A0A835Y7C3"/>
<keyword evidence="3" id="KW-1185">Reference proteome</keyword>
<feature type="region of interest" description="Disordered" evidence="1">
    <location>
        <begin position="1"/>
        <end position="89"/>
    </location>
</feature>
<dbReference type="OrthoDB" id="548478at2759"/>
<feature type="compositionally biased region" description="Low complexity" evidence="1">
    <location>
        <begin position="276"/>
        <end position="294"/>
    </location>
</feature>
<dbReference type="Proteomes" id="UP000612055">
    <property type="component" value="Unassembled WGS sequence"/>
</dbReference>
<accession>A0A835Y7C3</accession>
<dbReference type="EMBL" id="JAEHOE010000013">
    <property type="protein sequence ID" value="KAG2497610.1"/>
    <property type="molecule type" value="Genomic_DNA"/>
</dbReference>
<feature type="region of interest" description="Disordered" evidence="1">
    <location>
        <begin position="765"/>
        <end position="787"/>
    </location>
</feature>